<protein>
    <submittedName>
        <fullName evidence="7">TspO/MBR family protein</fullName>
    </submittedName>
</protein>
<dbReference type="PANTHER" id="PTHR10057:SF0">
    <property type="entry name" value="TRANSLOCATOR PROTEIN"/>
    <property type="match status" value="1"/>
</dbReference>
<gene>
    <name evidence="7" type="ORF">B0T17DRAFT_537264</name>
</gene>
<accession>A0AA40BYG2</accession>
<evidence type="ECO:0000256" key="1">
    <source>
        <dbReference type="ARBA" id="ARBA00004141"/>
    </source>
</evidence>
<dbReference type="Pfam" id="PF03073">
    <property type="entry name" value="TspO_MBR"/>
    <property type="match status" value="1"/>
</dbReference>
<dbReference type="GO" id="GO:0033013">
    <property type="term" value="P:tetrapyrrole metabolic process"/>
    <property type="evidence" value="ECO:0007669"/>
    <property type="project" value="UniProtKB-ARBA"/>
</dbReference>
<evidence type="ECO:0000256" key="3">
    <source>
        <dbReference type="ARBA" id="ARBA00022692"/>
    </source>
</evidence>
<dbReference type="PANTHER" id="PTHR10057">
    <property type="entry name" value="PERIPHERAL-TYPE BENZODIAZEPINE RECEPTOR"/>
    <property type="match status" value="1"/>
</dbReference>
<organism evidence="7 8">
    <name type="scientific">Bombardia bombarda</name>
    <dbReference type="NCBI Taxonomy" id="252184"/>
    <lineage>
        <taxon>Eukaryota</taxon>
        <taxon>Fungi</taxon>
        <taxon>Dikarya</taxon>
        <taxon>Ascomycota</taxon>
        <taxon>Pezizomycotina</taxon>
        <taxon>Sordariomycetes</taxon>
        <taxon>Sordariomycetidae</taxon>
        <taxon>Sordariales</taxon>
        <taxon>Lasiosphaeriaceae</taxon>
        <taxon>Bombardia</taxon>
    </lineage>
</organism>
<evidence type="ECO:0000256" key="5">
    <source>
        <dbReference type="ARBA" id="ARBA00023136"/>
    </source>
</evidence>
<dbReference type="AlphaFoldDB" id="A0AA40BYG2"/>
<keyword evidence="8" id="KW-1185">Reference proteome</keyword>
<reference evidence="7" key="1">
    <citation type="submission" date="2023-06" db="EMBL/GenBank/DDBJ databases">
        <title>Genome-scale phylogeny and comparative genomics of the fungal order Sordariales.</title>
        <authorList>
            <consortium name="Lawrence Berkeley National Laboratory"/>
            <person name="Hensen N."/>
            <person name="Bonometti L."/>
            <person name="Westerberg I."/>
            <person name="Brannstrom I.O."/>
            <person name="Guillou S."/>
            <person name="Cros-Aarteil S."/>
            <person name="Calhoun S."/>
            <person name="Haridas S."/>
            <person name="Kuo A."/>
            <person name="Mondo S."/>
            <person name="Pangilinan J."/>
            <person name="Riley R."/>
            <person name="LaButti K."/>
            <person name="Andreopoulos B."/>
            <person name="Lipzen A."/>
            <person name="Chen C."/>
            <person name="Yanf M."/>
            <person name="Daum C."/>
            <person name="Ng V."/>
            <person name="Clum A."/>
            <person name="Steindorff A."/>
            <person name="Ohm R."/>
            <person name="Martin F."/>
            <person name="Silar P."/>
            <person name="Natvig D."/>
            <person name="Lalanne C."/>
            <person name="Gautier V."/>
            <person name="Ament-velasquez S.L."/>
            <person name="Kruys A."/>
            <person name="Hutchinson M.I."/>
            <person name="Powell A.J."/>
            <person name="Barry K."/>
            <person name="Miller A.N."/>
            <person name="Grigoriev I.V."/>
            <person name="Debuchy R."/>
            <person name="Gladieux P."/>
            <person name="Thoren M.H."/>
            <person name="Johannesson H."/>
        </authorList>
    </citation>
    <scope>NUCLEOTIDE SEQUENCE</scope>
    <source>
        <strain evidence="7">SMH3391-2</strain>
    </source>
</reference>
<dbReference type="Proteomes" id="UP001174934">
    <property type="component" value="Unassembled WGS sequence"/>
</dbReference>
<feature type="transmembrane region" description="Helical" evidence="6">
    <location>
        <begin position="99"/>
        <end position="118"/>
    </location>
</feature>
<dbReference type="EMBL" id="JAULSR010000005">
    <property type="protein sequence ID" value="KAK0618215.1"/>
    <property type="molecule type" value="Genomic_DNA"/>
</dbReference>
<keyword evidence="5 6" id="KW-0472">Membrane</keyword>
<evidence type="ECO:0000256" key="2">
    <source>
        <dbReference type="ARBA" id="ARBA00007524"/>
    </source>
</evidence>
<feature type="transmembrane region" description="Helical" evidence="6">
    <location>
        <begin position="125"/>
        <end position="143"/>
    </location>
</feature>
<dbReference type="InterPro" id="IPR004307">
    <property type="entry name" value="TspO_MBR"/>
</dbReference>
<dbReference type="Gene3D" id="1.20.1260.100">
    <property type="entry name" value="TspO/MBR protein"/>
    <property type="match status" value="1"/>
</dbReference>
<proteinExistence type="inferred from homology"/>
<keyword evidence="4 6" id="KW-1133">Transmembrane helix</keyword>
<dbReference type="GO" id="GO:0005741">
    <property type="term" value="C:mitochondrial outer membrane"/>
    <property type="evidence" value="ECO:0007669"/>
    <property type="project" value="TreeGrafter"/>
</dbReference>
<dbReference type="CDD" id="cd15904">
    <property type="entry name" value="TSPO_MBR"/>
    <property type="match status" value="1"/>
</dbReference>
<dbReference type="PIRSF" id="PIRSF005859">
    <property type="entry name" value="PBR"/>
    <property type="match status" value="1"/>
</dbReference>
<feature type="transmembrane region" description="Helical" evidence="6">
    <location>
        <begin position="155"/>
        <end position="175"/>
    </location>
</feature>
<comment type="subcellular location">
    <subcellularLocation>
        <location evidence="1">Membrane</location>
        <topology evidence="1">Multi-pass membrane protein</topology>
    </subcellularLocation>
</comment>
<name>A0AA40BYG2_9PEZI</name>
<evidence type="ECO:0000313" key="7">
    <source>
        <dbReference type="EMBL" id="KAK0618215.1"/>
    </source>
</evidence>
<evidence type="ECO:0000313" key="8">
    <source>
        <dbReference type="Proteomes" id="UP001174934"/>
    </source>
</evidence>
<comment type="caution">
    <text evidence="7">The sequence shown here is derived from an EMBL/GenBank/DDBJ whole genome shotgun (WGS) entry which is preliminary data.</text>
</comment>
<evidence type="ECO:0000256" key="6">
    <source>
        <dbReference type="SAM" id="Phobius"/>
    </source>
</evidence>
<dbReference type="FunFam" id="1.20.1260.100:FF:000001">
    <property type="entry name" value="translocator protein 2"/>
    <property type="match status" value="1"/>
</dbReference>
<feature type="transmembrane region" description="Helical" evidence="6">
    <location>
        <begin position="18"/>
        <end position="36"/>
    </location>
</feature>
<sequence length="192" mass="21088">MTTFISQLTLPEVIFNNLPASILLPITLGTAVGYSTRPKTTKRRYLSYKQPPFSPPPWLFGPAWTLLYGMMGYASYRAVHYGTSPLNSAATIATAKHGATLYTIQLGLNLAWMPLFFGLKRPVEATVDIIALLGSNIYLAYLWGGSVDRTAGLLLVPYIAWLGFASYLSAGVGYLNNWDLSDIEKDAVVKDE</sequence>
<feature type="transmembrane region" description="Helical" evidence="6">
    <location>
        <begin position="57"/>
        <end position="79"/>
    </location>
</feature>
<dbReference type="InterPro" id="IPR038330">
    <property type="entry name" value="TspO/MBR-related_sf"/>
</dbReference>
<evidence type="ECO:0000256" key="4">
    <source>
        <dbReference type="ARBA" id="ARBA00022989"/>
    </source>
</evidence>
<comment type="similarity">
    <text evidence="2">Belongs to the TspO/BZRP family.</text>
</comment>
<keyword evidence="3 6" id="KW-0812">Transmembrane</keyword>